<proteinExistence type="inferred from homology"/>
<sequence>MTAETFTPSVGVTLTPAAIAHVRKQLASKPEARGIRLAIRKSGCSGFMYETEWVTEQGDDDAIFNFEDVDVYVARKDLPVVNGTEIDFIREGLNSMFHFRNPNATAECGCGESFSIS</sequence>
<reference evidence="3 4" key="1">
    <citation type="submission" date="2019-02" db="EMBL/GenBank/DDBJ databases">
        <title>Marinobacter halodurans sp. nov., a marine bacterium isolated from sea tidal flat.</title>
        <authorList>
            <person name="Yoo Y."/>
            <person name="Lee D.W."/>
            <person name="Kim B.S."/>
            <person name="Kim J.-J."/>
        </authorList>
    </citation>
    <scope>NUCLEOTIDE SEQUENCE [LARGE SCALE GENOMIC DNA]</scope>
    <source>
        <strain evidence="3 4">YJ-S3-2</strain>
    </source>
</reference>
<dbReference type="NCBIfam" id="TIGR00049">
    <property type="entry name" value="iron-sulfur cluster assembly accessory protein"/>
    <property type="match status" value="1"/>
</dbReference>
<comment type="caution">
    <text evidence="3">The sequence shown here is derived from an EMBL/GenBank/DDBJ whole genome shotgun (WGS) entry which is preliminary data.</text>
</comment>
<dbReference type="PANTHER" id="PTHR10072">
    <property type="entry name" value="IRON-SULFUR CLUSTER ASSEMBLY PROTEIN"/>
    <property type="match status" value="1"/>
</dbReference>
<dbReference type="Gene3D" id="2.60.300.12">
    <property type="entry name" value="HesB-like domain"/>
    <property type="match status" value="1"/>
</dbReference>
<dbReference type="InterPro" id="IPR000361">
    <property type="entry name" value="ATAP_core_dom"/>
</dbReference>
<evidence type="ECO:0000256" key="1">
    <source>
        <dbReference type="ARBA" id="ARBA00006718"/>
    </source>
</evidence>
<organism evidence="3 4">
    <name type="scientific">Marinobacter halodurans</name>
    <dbReference type="NCBI Taxonomy" id="2528979"/>
    <lineage>
        <taxon>Bacteria</taxon>
        <taxon>Pseudomonadati</taxon>
        <taxon>Pseudomonadota</taxon>
        <taxon>Gammaproteobacteria</taxon>
        <taxon>Pseudomonadales</taxon>
        <taxon>Marinobacteraceae</taxon>
        <taxon>Marinobacter</taxon>
    </lineage>
</organism>
<keyword evidence="4" id="KW-1185">Reference proteome</keyword>
<accession>A0ABY1ZHT6</accession>
<dbReference type="PANTHER" id="PTHR10072:SF41">
    <property type="entry name" value="IRON-SULFUR CLUSTER ASSEMBLY 1 HOMOLOG, MITOCHONDRIAL"/>
    <property type="match status" value="1"/>
</dbReference>
<dbReference type="InterPro" id="IPR016092">
    <property type="entry name" value="ATAP"/>
</dbReference>
<dbReference type="EMBL" id="SJDL01000026">
    <property type="protein sequence ID" value="TBW52945.1"/>
    <property type="molecule type" value="Genomic_DNA"/>
</dbReference>
<gene>
    <name evidence="3" type="ORF">EZI54_15750</name>
</gene>
<evidence type="ECO:0000313" key="4">
    <source>
        <dbReference type="Proteomes" id="UP000313645"/>
    </source>
</evidence>
<dbReference type="RefSeq" id="WP_123635395.1">
    <property type="nucleotide sequence ID" value="NZ_SJDL01000026.1"/>
</dbReference>
<feature type="domain" description="Core" evidence="2">
    <location>
        <begin position="12"/>
        <end position="112"/>
    </location>
</feature>
<dbReference type="Proteomes" id="UP000313645">
    <property type="component" value="Unassembled WGS sequence"/>
</dbReference>
<dbReference type="PROSITE" id="PS01152">
    <property type="entry name" value="HESB"/>
    <property type="match status" value="1"/>
</dbReference>
<dbReference type="InterPro" id="IPR050322">
    <property type="entry name" value="Fe-S_cluster_asmbl/transfer"/>
</dbReference>
<comment type="similarity">
    <text evidence="1">Belongs to the HesB/IscA family.</text>
</comment>
<evidence type="ECO:0000313" key="3">
    <source>
        <dbReference type="EMBL" id="TBW52945.1"/>
    </source>
</evidence>
<dbReference type="Pfam" id="PF01521">
    <property type="entry name" value="Fe-S_biosyn"/>
    <property type="match status" value="1"/>
</dbReference>
<dbReference type="SUPFAM" id="SSF89360">
    <property type="entry name" value="HesB-like domain"/>
    <property type="match status" value="1"/>
</dbReference>
<dbReference type="InterPro" id="IPR035903">
    <property type="entry name" value="HesB-like_dom_sf"/>
</dbReference>
<evidence type="ECO:0000259" key="2">
    <source>
        <dbReference type="Pfam" id="PF01521"/>
    </source>
</evidence>
<name>A0ABY1ZHT6_9GAMM</name>
<dbReference type="InterPro" id="IPR017870">
    <property type="entry name" value="FeS_cluster_insertion_CS"/>
</dbReference>
<protein>
    <submittedName>
        <fullName evidence="3">Iron-sulfur cluster assembly accessory protein</fullName>
    </submittedName>
</protein>